<keyword evidence="7 8" id="KW-0472">Membrane</keyword>
<comment type="similarity">
    <text evidence="2">Belongs to the binding-protein-dependent transport system permease family. FecCD subfamily.</text>
</comment>
<keyword evidence="5 8" id="KW-0812">Transmembrane</keyword>
<organism evidence="9 10">
    <name type="scientific">Streptococcus gordonii (strain Challis / ATCC 35105 / BCRC 15272 / CH1 / DL1 / V288)</name>
    <dbReference type="NCBI Taxonomy" id="467705"/>
    <lineage>
        <taxon>Bacteria</taxon>
        <taxon>Bacillati</taxon>
        <taxon>Bacillota</taxon>
        <taxon>Bacilli</taxon>
        <taxon>Lactobacillales</taxon>
        <taxon>Streptococcaceae</taxon>
        <taxon>Streptococcus</taxon>
    </lineage>
</organism>
<dbReference type="GO" id="GO:0005886">
    <property type="term" value="C:plasma membrane"/>
    <property type="evidence" value="ECO:0007669"/>
    <property type="project" value="UniProtKB-SubCell"/>
</dbReference>
<dbReference type="KEGG" id="sgo:SGO_0770"/>
<evidence type="ECO:0000256" key="2">
    <source>
        <dbReference type="ARBA" id="ARBA00007935"/>
    </source>
</evidence>
<dbReference type="Gene3D" id="1.10.3470.10">
    <property type="entry name" value="ABC transporter involved in vitamin B12 uptake, BtuC"/>
    <property type="match status" value="1"/>
</dbReference>
<keyword evidence="4" id="KW-1003">Cell membrane</keyword>
<feature type="transmembrane region" description="Helical" evidence="8">
    <location>
        <begin position="321"/>
        <end position="340"/>
    </location>
</feature>
<gene>
    <name evidence="9" type="ordered locus">SGO_0770</name>
</gene>
<dbReference type="CDD" id="cd06550">
    <property type="entry name" value="TM_ABC_iron-siderophores_like"/>
    <property type="match status" value="1"/>
</dbReference>
<dbReference type="InterPro" id="IPR037294">
    <property type="entry name" value="ABC_BtuC-like"/>
</dbReference>
<dbReference type="Proteomes" id="UP000001131">
    <property type="component" value="Chromosome"/>
</dbReference>
<feature type="transmembrane region" description="Helical" evidence="8">
    <location>
        <begin position="248"/>
        <end position="281"/>
    </location>
</feature>
<dbReference type="AlphaFoldDB" id="A8AWA9"/>
<protein>
    <submittedName>
        <fullName evidence="9">FecCD transport family</fullName>
    </submittedName>
</protein>
<evidence type="ECO:0000256" key="6">
    <source>
        <dbReference type="ARBA" id="ARBA00022989"/>
    </source>
</evidence>
<sequence length="348" mass="37726">MYFKKARRRGYLSYLVLLLFLIIFLLFSLFLSVSLGAVKINLLDTYRIVFSKLGWFSNIGYLSKSSIAIVWNMRIPRVLLAIIAGSGLSICGCVMQSTVNNPIAEPYILGISSGATFGATLSIILGLKAFTGVAAFTGALLATAAVLLIATIQGKSTTSSLILSGTVVNALFIAFANFIISLGTNADSALTIKFWTMGSLAGASWSNLTFPAFIVCLSLLFFWSQYRIFNAMTMGEEIALTLGVPLRFYWYLYITIVAIITAMLVASCGIIGFVGLITPHLARALIGSNYKEILPIASLLGALFVLWADVFSRILIKNSELPIGIFTALVGAPFFIYMVAKSRKEMLS</sequence>
<evidence type="ECO:0000256" key="5">
    <source>
        <dbReference type="ARBA" id="ARBA00022692"/>
    </source>
</evidence>
<dbReference type="Pfam" id="PF01032">
    <property type="entry name" value="FecCD"/>
    <property type="match status" value="1"/>
</dbReference>
<evidence type="ECO:0000256" key="8">
    <source>
        <dbReference type="SAM" id="Phobius"/>
    </source>
</evidence>
<keyword evidence="10" id="KW-1185">Reference proteome</keyword>
<proteinExistence type="inferred from homology"/>
<feature type="transmembrane region" description="Helical" evidence="8">
    <location>
        <begin position="205"/>
        <end position="228"/>
    </location>
</feature>
<evidence type="ECO:0000313" key="9">
    <source>
        <dbReference type="EMBL" id="ABV10708.1"/>
    </source>
</evidence>
<dbReference type="InterPro" id="IPR000522">
    <property type="entry name" value="ABC_transptr_permease_BtuC"/>
</dbReference>
<dbReference type="EMBL" id="CP000725">
    <property type="protein sequence ID" value="ABV10708.1"/>
    <property type="molecule type" value="Genomic_DNA"/>
</dbReference>
<comment type="subcellular location">
    <subcellularLocation>
        <location evidence="1">Cell membrane</location>
        <topology evidence="1">Multi-pass membrane protein</topology>
    </subcellularLocation>
</comment>
<dbReference type="STRING" id="467705.SGO_0770"/>
<evidence type="ECO:0000256" key="1">
    <source>
        <dbReference type="ARBA" id="ARBA00004651"/>
    </source>
</evidence>
<dbReference type="PANTHER" id="PTHR30472">
    <property type="entry name" value="FERRIC ENTEROBACTIN TRANSPORT SYSTEM PERMEASE PROTEIN"/>
    <property type="match status" value="1"/>
</dbReference>
<name>A8AWA9_STRGC</name>
<dbReference type="eggNOG" id="COG0609">
    <property type="taxonomic scope" value="Bacteria"/>
</dbReference>
<keyword evidence="3" id="KW-0813">Transport</keyword>
<dbReference type="GO" id="GO:0033214">
    <property type="term" value="P:siderophore-iron import into cell"/>
    <property type="evidence" value="ECO:0007669"/>
    <property type="project" value="TreeGrafter"/>
</dbReference>
<accession>A8AWA9</accession>
<evidence type="ECO:0000256" key="3">
    <source>
        <dbReference type="ARBA" id="ARBA00022448"/>
    </source>
</evidence>
<evidence type="ECO:0000256" key="7">
    <source>
        <dbReference type="ARBA" id="ARBA00023136"/>
    </source>
</evidence>
<feature type="transmembrane region" description="Helical" evidence="8">
    <location>
        <begin position="134"/>
        <end position="154"/>
    </location>
</feature>
<feature type="transmembrane region" description="Helical" evidence="8">
    <location>
        <begin position="107"/>
        <end position="127"/>
    </location>
</feature>
<dbReference type="HOGENOM" id="CLU_013016_0_1_9"/>
<keyword evidence="6 8" id="KW-1133">Transmembrane helix</keyword>
<dbReference type="PANTHER" id="PTHR30472:SF25">
    <property type="entry name" value="ABC TRANSPORTER PERMEASE PROTEIN MJ0876-RELATED"/>
    <property type="match status" value="1"/>
</dbReference>
<dbReference type="FunFam" id="1.10.3470.10:FF:000001">
    <property type="entry name" value="Vitamin B12 ABC transporter permease BtuC"/>
    <property type="match status" value="1"/>
</dbReference>
<feature type="transmembrane region" description="Helical" evidence="8">
    <location>
        <begin position="78"/>
        <end position="95"/>
    </location>
</feature>
<reference evidence="9 10" key="1">
    <citation type="journal article" date="2007" name="J. Bacteriol.">
        <title>Genome-wide transcriptional changes in Streptococcus gordonii in response to competence signaling peptide.</title>
        <authorList>
            <person name="Vickerman M.M."/>
            <person name="Iobst S."/>
            <person name="Jesionowski A.M."/>
            <person name="Gill S.R."/>
        </authorList>
    </citation>
    <scope>NUCLEOTIDE SEQUENCE [LARGE SCALE GENOMIC DNA]</scope>
    <source>
        <strain evidence="10">Challis / ATCC 35105 / BCRC 15272 / CH1 / DL1 / V288</strain>
    </source>
</reference>
<feature type="transmembrane region" description="Helical" evidence="8">
    <location>
        <begin position="12"/>
        <end position="33"/>
    </location>
</feature>
<evidence type="ECO:0000256" key="4">
    <source>
        <dbReference type="ARBA" id="ARBA00022475"/>
    </source>
</evidence>
<feature type="transmembrane region" description="Helical" evidence="8">
    <location>
        <begin position="160"/>
        <end position="184"/>
    </location>
</feature>
<dbReference type="RefSeq" id="WP_012000232.1">
    <property type="nucleotide sequence ID" value="NC_009785.1"/>
</dbReference>
<evidence type="ECO:0000313" key="10">
    <source>
        <dbReference type="Proteomes" id="UP000001131"/>
    </source>
</evidence>
<dbReference type="SUPFAM" id="SSF81345">
    <property type="entry name" value="ABC transporter involved in vitamin B12 uptake, BtuC"/>
    <property type="match status" value="1"/>
</dbReference>
<dbReference type="GO" id="GO:0022857">
    <property type="term" value="F:transmembrane transporter activity"/>
    <property type="evidence" value="ECO:0007669"/>
    <property type="project" value="InterPro"/>
</dbReference>
<feature type="transmembrane region" description="Helical" evidence="8">
    <location>
        <begin position="293"/>
        <end position="315"/>
    </location>
</feature>